<dbReference type="InterPro" id="IPR050090">
    <property type="entry name" value="Tyrosine_recombinase_XerCD"/>
</dbReference>
<dbReference type="PANTHER" id="PTHR30349:SF64">
    <property type="entry name" value="PROPHAGE INTEGRASE INTD-RELATED"/>
    <property type="match status" value="1"/>
</dbReference>
<evidence type="ECO:0000256" key="2">
    <source>
        <dbReference type="ARBA" id="ARBA00023125"/>
    </source>
</evidence>
<evidence type="ECO:0000259" key="4">
    <source>
        <dbReference type="PROSITE" id="PS51898"/>
    </source>
</evidence>
<dbReference type="KEGG" id="aup:AsAng_0030800"/>
<dbReference type="Gene3D" id="1.10.150.130">
    <property type="match status" value="1"/>
</dbReference>
<evidence type="ECO:0000256" key="3">
    <source>
        <dbReference type="ARBA" id="ARBA00023172"/>
    </source>
</evidence>
<dbReference type="InterPro" id="IPR025269">
    <property type="entry name" value="SAM-like_dom"/>
</dbReference>
<sequence>MINFSIVYNRKHKLRKNGTALIQIKAYLNNKAKYFSTNIYVTPRQWSPRRKQVVDHPNSMAFNNEIRRQIDRMETYALELMKKQGSVTLQQLDNTTRYEDLNSFTEFFEYEMTNSSTLANETKKKQKTALNYLKKFRKKILFADLTYDLILEYDRFLSSHGLHINTIYTHHKQVRRYINVAIKRDIFDANKNPYKKFSPKQVKTERTVLTQQEVAQLEQLVFPKDEFYLELIRDMFLFSCYTGLRFADVRSVKRENIEEDEQGYLLKIIAKKTNKQLILPLYKLYGEKTTKVINKYVFKSMTPNTPIFHEYANQYYNRILKVLGKRANIHKQLTSHVARHTFATHLASKVPIHILKSLLQHSKLDTTMVYLHLSNKIINDALDKIDW</sequence>
<keyword evidence="6" id="KW-1185">Reference proteome</keyword>
<dbReference type="InterPro" id="IPR035386">
    <property type="entry name" value="Arm-DNA-bind_5"/>
</dbReference>
<organism evidence="5 6">
    <name type="scientific">Aureispira anguillae</name>
    <dbReference type="NCBI Taxonomy" id="2864201"/>
    <lineage>
        <taxon>Bacteria</taxon>
        <taxon>Pseudomonadati</taxon>
        <taxon>Bacteroidota</taxon>
        <taxon>Saprospiria</taxon>
        <taxon>Saprospirales</taxon>
        <taxon>Saprospiraceae</taxon>
        <taxon>Aureispira</taxon>
    </lineage>
</organism>
<dbReference type="Pfam" id="PF13102">
    <property type="entry name" value="Phage_int_SAM_5"/>
    <property type="match status" value="1"/>
</dbReference>
<dbReference type="PROSITE" id="PS51898">
    <property type="entry name" value="TYR_RECOMBINASE"/>
    <property type="match status" value="1"/>
</dbReference>
<gene>
    <name evidence="5" type="ORF">AsAng_0030800</name>
</gene>
<evidence type="ECO:0000313" key="6">
    <source>
        <dbReference type="Proteomes" id="UP001060919"/>
    </source>
</evidence>
<dbReference type="RefSeq" id="WP_264793435.1">
    <property type="nucleotide sequence ID" value="NZ_AP026867.1"/>
</dbReference>
<dbReference type="GO" id="GO:0015074">
    <property type="term" value="P:DNA integration"/>
    <property type="evidence" value="ECO:0007669"/>
    <property type="project" value="InterPro"/>
</dbReference>
<evidence type="ECO:0000313" key="5">
    <source>
        <dbReference type="EMBL" id="BDS12359.1"/>
    </source>
</evidence>
<dbReference type="Pfam" id="PF17293">
    <property type="entry name" value="Arm-DNA-bind_5"/>
    <property type="match status" value="1"/>
</dbReference>
<dbReference type="CDD" id="cd01185">
    <property type="entry name" value="INTN1_C_like"/>
    <property type="match status" value="1"/>
</dbReference>
<evidence type="ECO:0000256" key="1">
    <source>
        <dbReference type="ARBA" id="ARBA00008857"/>
    </source>
</evidence>
<reference evidence="5" key="1">
    <citation type="submission" date="2022-09" db="EMBL/GenBank/DDBJ databases">
        <title>Aureispira anguillicida sp. nov., isolated from Leptocephalus of Japanese eel Anguilla japonica.</title>
        <authorList>
            <person name="Yuasa K."/>
            <person name="Mekata T."/>
            <person name="Ikunari K."/>
        </authorList>
    </citation>
    <scope>NUCLEOTIDE SEQUENCE</scope>
    <source>
        <strain evidence="5">EL160426</strain>
    </source>
</reference>
<dbReference type="InterPro" id="IPR010998">
    <property type="entry name" value="Integrase_recombinase_N"/>
</dbReference>
<comment type="similarity">
    <text evidence="1">Belongs to the 'phage' integrase family.</text>
</comment>
<proteinExistence type="inferred from homology"/>
<dbReference type="SUPFAM" id="SSF56349">
    <property type="entry name" value="DNA breaking-rejoining enzymes"/>
    <property type="match status" value="1"/>
</dbReference>
<dbReference type="InterPro" id="IPR013762">
    <property type="entry name" value="Integrase-like_cat_sf"/>
</dbReference>
<dbReference type="GO" id="GO:0006310">
    <property type="term" value="P:DNA recombination"/>
    <property type="evidence" value="ECO:0007669"/>
    <property type="project" value="UniProtKB-KW"/>
</dbReference>
<name>A0A915YFU1_9BACT</name>
<dbReference type="Gene3D" id="1.10.443.10">
    <property type="entry name" value="Intergrase catalytic core"/>
    <property type="match status" value="1"/>
</dbReference>
<dbReference type="AlphaFoldDB" id="A0A915YFU1"/>
<feature type="domain" description="Tyr recombinase" evidence="4">
    <location>
        <begin position="204"/>
        <end position="383"/>
    </location>
</feature>
<protein>
    <submittedName>
        <fullName evidence="5">Site-specific integrase</fullName>
    </submittedName>
</protein>
<dbReference type="InterPro" id="IPR011010">
    <property type="entry name" value="DNA_brk_join_enz"/>
</dbReference>
<dbReference type="Pfam" id="PF00589">
    <property type="entry name" value="Phage_integrase"/>
    <property type="match status" value="1"/>
</dbReference>
<dbReference type="EMBL" id="AP026867">
    <property type="protein sequence ID" value="BDS12359.1"/>
    <property type="molecule type" value="Genomic_DNA"/>
</dbReference>
<accession>A0A915YFU1</accession>
<dbReference type="Proteomes" id="UP001060919">
    <property type="component" value="Chromosome"/>
</dbReference>
<dbReference type="InterPro" id="IPR002104">
    <property type="entry name" value="Integrase_catalytic"/>
</dbReference>
<keyword evidence="3" id="KW-0233">DNA recombination</keyword>
<keyword evidence="2" id="KW-0238">DNA-binding</keyword>
<dbReference type="PANTHER" id="PTHR30349">
    <property type="entry name" value="PHAGE INTEGRASE-RELATED"/>
    <property type="match status" value="1"/>
</dbReference>
<dbReference type="GO" id="GO:0003677">
    <property type="term" value="F:DNA binding"/>
    <property type="evidence" value="ECO:0007669"/>
    <property type="project" value="UniProtKB-KW"/>
</dbReference>